<gene>
    <name evidence="1" type="ORF">GCM10008090_10190</name>
</gene>
<name>A0A918RKQ7_9GAMM</name>
<reference evidence="1" key="2">
    <citation type="submission" date="2020-09" db="EMBL/GenBank/DDBJ databases">
        <authorList>
            <person name="Sun Q."/>
            <person name="Kim S."/>
        </authorList>
    </citation>
    <scope>NUCLEOTIDE SEQUENCE</scope>
    <source>
        <strain evidence="1">KCTC 12711</strain>
    </source>
</reference>
<sequence>MNRKVPLWLFLLSLVLVFTGFGLWGKSNIDSYDREYGLHARDYYSKVSVLEHLNRNEVEEAKKILKEETEAIGMAIAVCLMNRCSLEVEKVRDEYRNR</sequence>
<organism evidence="1 2">
    <name type="scientific">Arenicella chitinivorans</name>
    <dbReference type="NCBI Taxonomy" id="1329800"/>
    <lineage>
        <taxon>Bacteria</taxon>
        <taxon>Pseudomonadati</taxon>
        <taxon>Pseudomonadota</taxon>
        <taxon>Gammaproteobacteria</taxon>
        <taxon>Arenicellales</taxon>
        <taxon>Arenicellaceae</taxon>
        <taxon>Arenicella</taxon>
    </lineage>
</organism>
<evidence type="ECO:0000313" key="2">
    <source>
        <dbReference type="Proteomes" id="UP000614811"/>
    </source>
</evidence>
<evidence type="ECO:0000313" key="1">
    <source>
        <dbReference type="EMBL" id="GHA03178.1"/>
    </source>
</evidence>
<proteinExistence type="predicted"/>
<comment type="caution">
    <text evidence="1">The sequence shown here is derived from an EMBL/GenBank/DDBJ whole genome shotgun (WGS) entry which is preliminary data.</text>
</comment>
<accession>A0A918RKQ7</accession>
<keyword evidence="2" id="KW-1185">Reference proteome</keyword>
<dbReference type="AlphaFoldDB" id="A0A918RKQ7"/>
<reference evidence="1" key="1">
    <citation type="journal article" date="2014" name="Int. J. Syst. Evol. Microbiol.">
        <title>Complete genome sequence of Corynebacterium casei LMG S-19264T (=DSM 44701T), isolated from a smear-ripened cheese.</title>
        <authorList>
            <consortium name="US DOE Joint Genome Institute (JGI-PGF)"/>
            <person name="Walter F."/>
            <person name="Albersmeier A."/>
            <person name="Kalinowski J."/>
            <person name="Ruckert C."/>
        </authorList>
    </citation>
    <scope>NUCLEOTIDE SEQUENCE</scope>
    <source>
        <strain evidence="1">KCTC 12711</strain>
    </source>
</reference>
<dbReference type="Proteomes" id="UP000614811">
    <property type="component" value="Unassembled WGS sequence"/>
</dbReference>
<dbReference type="RefSeq" id="WP_189398965.1">
    <property type="nucleotide sequence ID" value="NZ_BMXA01000002.1"/>
</dbReference>
<protein>
    <submittedName>
        <fullName evidence="1">Uncharacterized protein</fullName>
    </submittedName>
</protein>
<dbReference type="EMBL" id="BMXA01000002">
    <property type="protein sequence ID" value="GHA03178.1"/>
    <property type="molecule type" value="Genomic_DNA"/>
</dbReference>